<dbReference type="SUPFAM" id="SSF53244">
    <property type="entry name" value="MurD-like peptide ligases, peptide-binding domain"/>
    <property type="match status" value="1"/>
</dbReference>
<keyword evidence="2" id="KW-0961">Cell wall biogenesis/degradation</keyword>
<proteinExistence type="inferred from homology"/>
<protein>
    <submittedName>
        <fullName evidence="5">UDP-N-acetylmuramoyl-L-alanyl-D-glutamate--2, 6-diaminopimelate ligase</fullName>
    </submittedName>
</protein>
<dbReference type="InterPro" id="IPR036615">
    <property type="entry name" value="Mur_ligase_C_dom_sf"/>
</dbReference>
<reference evidence="5 6" key="1">
    <citation type="journal article" date="2023" name="Cell">
        <title>Genetic manipulation of Patescibacteria provides mechanistic insights into microbial dark matter and the epibiotic lifestyle.</title>
        <authorList>
            <person name="Wang Y."/>
            <person name="Gallagher L.A."/>
            <person name="Andrade P.A."/>
            <person name="Liu A."/>
            <person name="Humphreys I.R."/>
            <person name="Turkarslan S."/>
            <person name="Cutler K.J."/>
            <person name="Arrieta-Ortiz M.L."/>
            <person name="Li Y."/>
            <person name="Radey M.C."/>
            <person name="McLean J.S."/>
            <person name="Cong Q."/>
            <person name="Baker D."/>
            <person name="Baliga N.S."/>
            <person name="Peterson S.B."/>
            <person name="Mougous J.D."/>
        </authorList>
    </citation>
    <scope>NUCLEOTIDE SEQUENCE [LARGE SCALE GENOMIC DNA]</scope>
    <source>
        <strain evidence="5 6">ML1</strain>
    </source>
</reference>
<evidence type="ECO:0000313" key="5">
    <source>
        <dbReference type="EMBL" id="WIO45692.1"/>
    </source>
</evidence>
<dbReference type="NCBIfam" id="TIGR01085">
    <property type="entry name" value="murE"/>
    <property type="match status" value="1"/>
</dbReference>
<dbReference type="SUPFAM" id="SSF53623">
    <property type="entry name" value="MurD-like peptide ligases, catalytic domain"/>
    <property type="match status" value="1"/>
</dbReference>
<dbReference type="Gene3D" id="3.40.1190.10">
    <property type="entry name" value="Mur-like, catalytic domain"/>
    <property type="match status" value="1"/>
</dbReference>
<keyword evidence="5" id="KW-0436">Ligase</keyword>
<comment type="similarity">
    <text evidence="1">Belongs to the MurCDEF family. MurE subfamily.</text>
</comment>
<dbReference type="PANTHER" id="PTHR23135:SF4">
    <property type="entry name" value="UDP-N-ACETYLMURAMOYL-L-ALANYL-D-GLUTAMATE--2,6-DIAMINOPIMELATE LIGASE MURE HOMOLOG, CHLOROPLASTIC"/>
    <property type="match status" value="1"/>
</dbReference>
<dbReference type="Gene3D" id="3.90.190.20">
    <property type="entry name" value="Mur ligase, C-terminal domain"/>
    <property type="match status" value="1"/>
</dbReference>
<comment type="pathway">
    <text evidence="2">Cell wall biogenesis; peptidoglycan biosynthesis.</text>
</comment>
<evidence type="ECO:0000259" key="3">
    <source>
        <dbReference type="Pfam" id="PF02875"/>
    </source>
</evidence>
<dbReference type="InterPro" id="IPR005761">
    <property type="entry name" value="UDP-N-AcMur-Glu-dNH2Pim_ligase"/>
</dbReference>
<keyword evidence="2" id="KW-0132">Cell division</keyword>
<evidence type="ECO:0000313" key="6">
    <source>
        <dbReference type="Proteomes" id="UP001177295"/>
    </source>
</evidence>
<keyword evidence="6" id="KW-1185">Reference proteome</keyword>
<organism evidence="5 6">
    <name type="scientific">Candidatus Southlakia epibionticum</name>
    <dbReference type="NCBI Taxonomy" id="3043284"/>
    <lineage>
        <taxon>Bacteria</taxon>
        <taxon>Candidatus Saccharimonadota</taxon>
        <taxon>Candidatus Saccharimonadia</taxon>
        <taxon>Candidatus Saccharimonadales</taxon>
        <taxon>Candidatus Saccharimonadaceae</taxon>
        <taxon>Candidatus Southlakia</taxon>
    </lineage>
</organism>
<dbReference type="Proteomes" id="UP001177295">
    <property type="component" value="Chromosome"/>
</dbReference>
<dbReference type="InterPro" id="IPR036565">
    <property type="entry name" value="Mur-like_cat_sf"/>
</dbReference>
<dbReference type="NCBIfam" id="NF001126">
    <property type="entry name" value="PRK00139.1-4"/>
    <property type="match status" value="1"/>
</dbReference>
<dbReference type="Pfam" id="PF02875">
    <property type="entry name" value="Mur_ligase_C"/>
    <property type="match status" value="1"/>
</dbReference>
<dbReference type="Pfam" id="PF08245">
    <property type="entry name" value="Mur_ligase_M"/>
    <property type="match status" value="1"/>
</dbReference>
<dbReference type="InterPro" id="IPR013221">
    <property type="entry name" value="Mur_ligase_cen"/>
</dbReference>
<keyword evidence="2" id="KW-0133">Cell shape</keyword>
<feature type="domain" description="Mur ligase central" evidence="4">
    <location>
        <begin position="22"/>
        <end position="224"/>
    </location>
</feature>
<feature type="domain" description="Mur ligase C-terminal" evidence="3">
    <location>
        <begin position="246"/>
        <end position="375"/>
    </location>
</feature>
<dbReference type="PANTHER" id="PTHR23135">
    <property type="entry name" value="MUR LIGASE FAMILY MEMBER"/>
    <property type="match status" value="1"/>
</dbReference>
<keyword evidence="2" id="KW-0131">Cell cycle</keyword>
<sequence>MRVRLVRMRYGNPAKHLRVIAVTGTNGKTTTVNYLNEILKEAGYTTAMFSTATIEIAGQTRRNDLNATVASTAIMQRFFRRAKKAHVDFVVMEFPSHAIHQHKLEGVPVEMAIMTNLTQDHLDYHKTMEAYAEVKSRLFAQNPKYIVLNRDDEWFEYFNKFPAQAQKITYGEHADAEAHIDRVKLYRKGTEASITIDHQTKLELATNLPGKFNVYNMTAAVCAAYLLGVPLKDIVEGAANLESVPGRFERVNTNTPYDVIVDYAHTPDGLEKILTAVKAITKNRVLLVFGATGDRDKEKRPIMGEIAARLANRIFLTDEESYNEDPAAIRKMVYDGIERVRSGAVKTTEIPDRRDAIAKALRLAAKGDTVLITGMGHEVYRIINGERVPWNDAEVVKELLKKA</sequence>
<evidence type="ECO:0000256" key="2">
    <source>
        <dbReference type="RuleBase" id="RU004135"/>
    </source>
</evidence>
<gene>
    <name evidence="5" type="ORF">SEML1_0049</name>
</gene>
<dbReference type="GO" id="GO:0016874">
    <property type="term" value="F:ligase activity"/>
    <property type="evidence" value="ECO:0007669"/>
    <property type="project" value="UniProtKB-KW"/>
</dbReference>
<name>A0ABY8WW20_9BACT</name>
<evidence type="ECO:0000256" key="1">
    <source>
        <dbReference type="ARBA" id="ARBA00005898"/>
    </source>
</evidence>
<keyword evidence="2" id="KW-0573">Peptidoglycan synthesis</keyword>
<dbReference type="InterPro" id="IPR004101">
    <property type="entry name" value="Mur_ligase_C"/>
</dbReference>
<accession>A0ABY8WW20</accession>
<dbReference type="EMBL" id="CP124550">
    <property type="protein sequence ID" value="WIO45692.1"/>
    <property type="molecule type" value="Genomic_DNA"/>
</dbReference>
<comment type="subcellular location">
    <subcellularLocation>
        <location evidence="2">Cytoplasm</location>
    </subcellularLocation>
</comment>
<evidence type="ECO:0000259" key="4">
    <source>
        <dbReference type="Pfam" id="PF08245"/>
    </source>
</evidence>